<sequence>MCRSNAWMVCMAVVWMLASCGNRSGKALLPSSSGRPYEVLLVGNEPQLRTLVRSTLTTEIQGLPQSEPAFDISTIATEQLNALNRQARNIVIIVIDRKSGGHLRLTHQRDVYASPQVIVRLTAPDVATFKREWPQTAPRLTTLLERAELMAALRHLKHQSNAEANRRIEEVMHCQLLVPSDLTAWKQGKHFLWFSDNGNDGMRNLCLYTLPLGTDILHGRDSIMQANIPGEEPHMRMTTVNSTVNKWRIKGKNGERIIVRGLWEMEHDAMGGPFVLHVMTDSIRHRLLVAEAFVYAPAGKKRNKVKELEAALYTLYCRQDAKGR</sequence>
<evidence type="ECO:0000313" key="2">
    <source>
        <dbReference type="EMBL" id="EFM02988.1"/>
    </source>
</evidence>
<dbReference type="RefSeq" id="WP_006947808.1">
    <property type="nucleotide sequence ID" value="NZ_BAJI01000007.1"/>
</dbReference>
<reference evidence="2" key="1">
    <citation type="submission" date="2010-07" db="EMBL/GenBank/DDBJ databases">
        <authorList>
            <person name="Muzny D."/>
            <person name="Qin X."/>
            <person name="Deng J."/>
            <person name="Jiang H."/>
            <person name="Liu Y."/>
            <person name="Qu J."/>
            <person name="Song X.-Z."/>
            <person name="Zhang L."/>
            <person name="Thornton R."/>
            <person name="Coyle M."/>
            <person name="Francisco L."/>
            <person name="Jackson L."/>
            <person name="Javaid M."/>
            <person name="Korchina V."/>
            <person name="Kovar C."/>
            <person name="Mata R."/>
            <person name="Mathew T."/>
            <person name="Ngo R."/>
            <person name="Nguyen L."/>
            <person name="Nguyen N."/>
            <person name="Okwuonu G."/>
            <person name="Ongeri F."/>
            <person name="Pham C."/>
            <person name="Simmons D."/>
            <person name="Wilczek-Boney K."/>
            <person name="Hale W."/>
            <person name="Jakkamsetti A."/>
            <person name="Pham P."/>
            <person name="Ruth R."/>
            <person name="San Lucas F."/>
            <person name="Warren J."/>
            <person name="Zhang J."/>
            <person name="Zhao Z."/>
            <person name="Zhou C."/>
            <person name="Zhu D."/>
            <person name="Lee S."/>
            <person name="Bess C."/>
            <person name="Blankenburg K."/>
            <person name="Forbes L."/>
            <person name="Fu Q."/>
            <person name="Gubbala S."/>
            <person name="Hirani K."/>
            <person name="Jayaseelan J.C."/>
            <person name="Lara F."/>
            <person name="Munidasa M."/>
            <person name="Palculict T."/>
            <person name="Patil S."/>
            <person name="Pu L.-L."/>
            <person name="Saada N."/>
            <person name="Tang L."/>
            <person name="Weissenberger G."/>
            <person name="Zhu Y."/>
            <person name="Hemphill L."/>
            <person name="Shang Y."/>
            <person name="Youmans B."/>
            <person name="Ayvaz T."/>
            <person name="Ross M."/>
            <person name="Santibanez J."/>
            <person name="Aqrawi P."/>
            <person name="Gross S."/>
            <person name="Joshi V."/>
            <person name="Fowler G."/>
            <person name="Nazareth L."/>
            <person name="Reid J."/>
            <person name="Worley K."/>
            <person name="Petrosino J."/>
            <person name="Highlander S."/>
            <person name="Gibbs R."/>
        </authorList>
    </citation>
    <scope>NUCLEOTIDE SEQUENCE [LARGE SCALE GENOMIC DNA]</scope>
    <source>
        <strain evidence="2">DSM 16973</strain>
    </source>
</reference>
<keyword evidence="3" id="KW-1185">Reference proteome</keyword>
<evidence type="ECO:0000256" key="1">
    <source>
        <dbReference type="SAM" id="SignalP"/>
    </source>
</evidence>
<comment type="caution">
    <text evidence="2">The sequence shown here is derived from an EMBL/GenBank/DDBJ whole genome shotgun (WGS) entry which is preliminary data.</text>
</comment>
<accession>E0NPM9</accession>
<evidence type="ECO:0008006" key="4">
    <source>
        <dbReference type="Google" id="ProtNLM"/>
    </source>
</evidence>
<feature type="signal peptide" evidence="1">
    <location>
        <begin position="1"/>
        <end position="21"/>
    </location>
</feature>
<dbReference type="Proteomes" id="UP000004394">
    <property type="component" value="Unassembled WGS sequence"/>
</dbReference>
<dbReference type="PROSITE" id="PS51257">
    <property type="entry name" value="PROKAR_LIPOPROTEIN"/>
    <property type="match status" value="1"/>
</dbReference>
<dbReference type="OrthoDB" id="1115230at2"/>
<dbReference type="BioCyc" id="PMAR862515-HMP:GMOO-135-MONOMER"/>
<gene>
    <name evidence="2" type="ORF">HMPREF0658_0130</name>
</gene>
<dbReference type="InterPro" id="IPR032286">
    <property type="entry name" value="DUF4837"/>
</dbReference>
<name>E0NPM9_9BACT</name>
<dbReference type="AlphaFoldDB" id="E0NPM9"/>
<dbReference type="eggNOG" id="COG0322">
    <property type="taxonomic scope" value="Bacteria"/>
</dbReference>
<protein>
    <recommendedName>
        <fullName evidence="4">DUF4837 domain-containing protein</fullName>
    </recommendedName>
</protein>
<dbReference type="HOGENOM" id="CLU_064059_0_0_10"/>
<keyword evidence="1" id="KW-0732">Signal</keyword>
<dbReference type="STRING" id="862515.HMPREF0658_0130"/>
<feature type="chain" id="PRO_5003138102" description="DUF4837 domain-containing protein" evidence="1">
    <location>
        <begin position="22"/>
        <end position="324"/>
    </location>
</feature>
<dbReference type="EMBL" id="AEEI01000004">
    <property type="protein sequence ID" value="EFM02988.1"/>
    <property type="molecule type" value="Genomic_DNA"/>
</dbReference>
<organism evidence="2 3">
    <name type="scientific">Hoylesella marshii DSM 16973 = JCM 13450</name>
    <dbReference type="NCBI Taxonomy" id="862515"/>
    <lineage>
        <taxon>Bacteria</taxon>
        <taxon>Pseudomonadati</taxon>
        <taxon>Bacteroidota</taxon>
        <taxon>Bacteroidia</taxon>
        <taxon>Bacteroidales</taxon>
        <taxon>Prevotellaceae</taxon>
        <taxon>Hoylesella</taxon>
    </lineage>
</organism>
<dbReference type="Pfam" id="PF16125">
    <property type="entry name" value="DUF4837"/>
    <property type="match status" value="1"/>
</dbReference>
<evidence type="ECO:0000313" key="3">
    <source>
        <dbReference type="Proteomes" id="UP000004394"/>
    </source>
</evidence>
<proteinExistence type="predicted"/>